<dbReference type="Proteomes" id="UP000233534">
    <property type="component" value="Chromosome"/>
</dbReference>
<sequence>MIFIFRIFKRKKEEIREPEVKHNDEKHQVRETLNASKKSLIRIEEKLLDIKDHNIFSDLLSFLSYYYYIINFYNKNIEKIISVKELMLLKYIDMLEEILVNLKNSNDDIKYRKELKKTLHIINEKLYTTCKDINEKSDFELDIDLKTLQDLIKSDF</sequence>
<dbReference type="KEGG" id="hsc:HVS_08025"/>
<protein>
    <recommendedName>
        <fullName evidence="5">5-bromo-4-chloroindolyl phosphate hydrolysis protein</fullName>
    </recommendedName>
</protein>
<evidence type="ECO:0000313" key="3">
    <source>
        <dbReference type="Proteomes" id="UP000233534"/>
    </source>
</evidence>
<proteinExistence type="predicted"/>
<evidence type="ECO:0008006" key="5">
    <source>
        <dbReference type="Google" id="ProtNLM"/>
    </source>
</evidence>
<accession>A0A2K9EE67</accession>
<dbReference type="EMBL" id="CP025197">
    <property type="protein sequence ID" value="AUG57515.1"/>
    <property type="molecule type" value="Genomic_DNA"/>
</dbReference>
<evidence type="ECO:0000313" key="2">
    <source>
        <dbReference type="EMBL" id="PQQ67430.1"/>
    </source>
</evidence>
<reference evidence="1 3" key="1">
    <citation type="submission" date="2017-12" db="EMBL/GenBank/DDBJ databases">
        <title>Complete genome sequence of Herbivorax saccincola GGR1, a novel Cellulosome-producing hydrolytic bacterium in a thermophilic biogas plant, established by Illumina and Nanopore MinION sequencing.</title>
        <authorList>
            <person name="Pechtl A."/>
            <person name="Ruckert C."/>
            <person name="Koeck D.E."/>
            <person name="Maus I."/>
            <person name="Winkler A."/>
            <person name="Kalinowski J."/>
            <person name="Puhler A."/>
            <person name="Schwarz W.W."/>
            <person name="Zverlov V.V."/>
            <person name="Schluter A."/>
            <person name="Liebl W."/>
        </authorList>
    </citation>
    <scope>NUCLEOTIDE SEQUENCE [LARGE SCALE GENOMIC DNA]</scope>
    <source>
        <strain evidence="1">GGR1</strain>
        <strain evidence="3">SR1</strain>
    </source>
</reference>
<dbReference type="Proteomes" id="UP000239720">
    <property type="component" value="Unassembled WGS sequence"/>
</dbReference>
<evidence type="ECO:0000313" key="1">
    <source>
        <dbReference type="EMBL" id="AUG57515.1"/>
    </source>
</evidence>
<organism evidence="1 3">
    <name type="scientific">Acetivibrio saccincola</name>
    <dbReference type="NCBI Taxonomy" id="1677857"/>
    <lineage>
        <taxon>Bacteria</taxon>
        <taxon>Bacillati</taxon>
        <taxon>Bacillota</taxon>
        <taxon>Clostridia</taxon>
        <taxon>Eubacteriales</taxon>
        <taxon>Oscillospiraceae</taxon>
        <taxon>Acetivibrio</taxon>
    </lineage>
</organism>
<dbReference type="RefSeq" id="WP_101300940.1">
    <property type="nucleotide sequence ID" value="NZ_CP025197.1"/>
</dbReference>
<name>A0A2K9EE67_9FIRM</name>
<keyword evidence="3" id="KW-1185">Reference proteome</keyword>
<reference evidence="2 4" key="2">
    <citation type="journal article" date="2018" name="Syst. Appl. Microbiol.">
        <title>Characterization and high-quality draft genome sequence of Herbivorax saccincola A7, an anaerobic, alkaliphilic, thermophilic, cellulolytic, and xylanolytic bacterium.</title>
        <authorList>
            <person name="Aikawa S."/>
            <person name="Baramee S."/>
            <person name="Sermsathanaswadi J."/>
            <person name="Thianheng P."/>
            <person name="Tachaapaikoon C."/>
            <person name="Shikata A."/>
            <person name="Waeonukul R."/>
            <person name="Pason P."/>
            <person name="Ratanakhanokchai K."/>
            <person name="Kosugi A."/>
        </authorList>
    </citation>
    <scope>NUCLEOTIDE SEQUENCE [LARGE SCALE GENOMIC DNA]</scope>
    <source>
        <strain evidence="2 4">A7</strain>
    </source>
</reference>
<gene>
    <name evidence="2" type="ORF">B9R14_12190</name>
    <name evidence="1" type="ORF">HVS_08025</name>
</gene>
<evidence type="ECO:0000313" key="4">
    <source>
        <dbReference type="Proteomes" id="UP000239720"/>
    </source>
</evidence>
<dbReference type="AlphaFoldDB" id="A0A2K9EE67"/>
<dbReference type="EMBL" id="NEMB01000003">
    <property type="protein sequence ID" value="PQQ67430.1"/>
    <property type="molecule type" value="Genomic_DNA"/>
</dbReference>